<dbReference type="RefSeq" id="WP_005151387.1">
    <property type="nucleotide sequence ID" value="NZ_ANMG01000004.1"/>
</dbReference>
<keyword evidence="4" id="KW-1185">Reference proteome</keyword>
<protein>
    <submittedName>
        <fullName evidence="1">Uncharacterized protein</fullName>
    </submittedName>
</protein>
<dbReference type="AlphaFoldDB" id="M2P339"/>
<dbReference type="PATRIC" id="fig|1238180.3.peg.875"/>
<gene>
    <name evidence="2" type="ORF">B0293_31430</name>
    <name evidence="1" type="ORF">C791_4413</name>
</gene>
<name>M2P339_9PSEU</name>
<reference evidence="2 4" key="2">
    <citation type="submission" date="2017-02" db="EMBL/GenBank/DDBJ databases">
        <title>Amycolatopsis azurea DSM 43854 draft genome.</title>
        <authorList>
            <person name="Mayilraj S."/>
        </authorList>
    </citation>
    <scope>NUCLEOTIDE SEQUENCE [LARGE SCALE GENOMIC DNA]</scope>
    <source>
        <strain evidence="2 4">DSM 43854</strain>
    </source>
</reference>
<organism evidence="1 3">
    <name type="scientific">Amycolatopsis azurea DSM 43854</name>
    <dbReference type="NCBI Taxonomy" id="1238180"/>
    <lineage>
        <taxon>Bacteria</taxon>
        <taxon>Bacillati</taxon>
        <taxon>Actinomycetota</taxon>
        <taxon>Actinomycetes</taxon>
        <taxon>Pseudonocardiales</taxon>
        <taxon>Pseudonocardiaceae</taxon>
        <taxon>Amycolatopsis</taxon>
    </lineage>
</organism>
<reference evidence="1 3" key="1">
    <citation type="submission" date="2012-10" db="EMBL/GenBank/DDBJ databases">
        <title>Genome assembly of Amycolatopsis azurea DSM 43854.</title>
        <authorList>
            <person name="Khatri I."/>
            <person name="Kaur I."/>
            <person name="Subramanian S."/>
            <person name="Mayilraj S."/>
        </authorList>
    </citation>
    <scope>NUCLEOTIDE SEQUENCE [LARGE SCALE GENOMIC DNA]</scope>
    <source>
        <strain evidence="1 3">DSM 43854</strain>
    </source>
</reference>
<comment type="caution">
    <text evidence="1">The sequence shown here is derived from an EMBL/GenBank/DDBJ whole genome shotgun (WGS) entry which is preliminary data.</text>
</comment>
<sequence>MDSAASAVNRMVDRGCDLLELIEFLRAYETFRLSPLRLMWILDDAAGIPWTTTRQEFGSMFDPDLRPLTSQTEIEARWQNLLHTRRT</sequence>
<evidence type="ECO:0000313" key="1">
    <source>
        <dbReference type="EMBL" id="EMD29564.1"/>
    </source>
</evidence>
<dbReference type="EMBL" id="ANMG01000004">
    <property type="protein sequence ID" value="EMD29564.1"/>
    <property type="molecule type" value="Genomic_DNA"/>
</dbReference>
<dbReference type="Proteomes" id="UP000014137">
    <property type="component" value="Unassembled WGS sequence"/>
</dbReference>
<dbReference type="Proteomes" id="UP000188551">
    <property type="component" value="Unassembled WGS sequence"/>
</dbReference>
<dbReference type="OrthoDB" id="3634076at2"/>
<evidence type="ECO:0000313" key="2">
    <source>
        <dbReference type="EMBL" id="OOC02665.1"/>
    </source>
</evidence>
<evidence type="ECO:0000313" key="3">
    <source>
        <dbReference type="Proteomes" id="UP000014137"/>
    </source>
</evidence>
<proteinExistence type="predicted"/>
<dbReference type="EMBL" id="MUXN01000024">
    <property type="protein sequence ID" value="OOC02665.1"/>
    <property type="molecule type" value="Genomic_DNA"/>
</dbReference>
<evidence type="ECO:0000313" key="4">
    <source>
        <dbReference type="Proteomes" id="UP000188551"/>
    </source>
</evidence>
<accession>M2P339</accession>